<name>A0A117M700_UNCT6</name>
<sequence length="50" mass="5589">MKDLVELLVFGVILLIILLFLLKVIYFLGSFPLGVIILVIISIFIIANSK</sequence>
<evidence type="ECO:0000313" key="3">
    <source>
        <dbReference type="Proteomes" id="UP000053467"/>
    </source>
</evidence>
<keyword evidence="1" id="KW-1133">Transmembrane helix</keyword>
<protein>
    <submittedName>
        <fullName evidence="2">Uncharacterized protein</fullName>
    </submittedName>
</protein>
<proteinExistence type="predicted"/>
<keyword evidence="1" id="KW-0472">Membrane</keyword>
<evidence type="ECO:0000256" key="1">
    <source>
        <dbReference type="SAM" id="Phobius"/>
    </source>
</evidence>
<dbReference type="EMBL" id="LGGX01000002">
    <property type="protein sequence ID" value="KUK87787.1"/>
    <property type="molecule type" value="Genomic_DNA"/>
</dbReference>
<reference evidence="3" key="1">
    <citation type="journal article" date="2015" name="MBio">
        <title>Genome-Resolved Metagenomic Analysis Reveals Roles for Candidate Phyla and Other Microbial Community Members in Biogeochemical Transformations in Oil Reservoirs.</title>
        <authorList>
            <person name="Hu P."/>
            <person name="Tom L."/>
            <person name="Singh A."/>
            <person name="Thomas B.C."/>
            <person name="Baker B.J."/>
            <person name="Piceno Y.M."/>
            <person name="Andersen G.L."/>
            <person name="Banfield J.F."/>
        </authorList>
    </citation>
    <scope>NUCLEOTIDE SEQUENCE [LARGE SCALE GENOMIC DNA]</scope>
</reference>
<feature type="transmembrane region" description="Helical" evidence="1">
    <location>
        <begin position="7"/>
        <end position="25"/>
    </location>
</feature>
<comment type="caution">
    <text evidence="2">The sequence shown here is derived from an EMBL/GenBank/DDBJ whole genome shotgun (WGS) entry which is preliminary data.</text>
</comment>
<accession>A0A117M700</accession>
<organism evidence="2 3">
    <name type="scientific">candidate division TA06 bacterium 34_109</name>
    <dbReference type="NCBI Taxonomy" id="1635277"/>
    <lineage>
        <taxon>Bacteria</taxon>
        <taxon>Bacteria division TA06</taxon>
    </lineage>
</organism>
<dbReference type="Proteomes" id="UP000053467">
    <property type="component" value="Unassembled WGS sequence"/>
</dbReference>
<dbReference type="AlphaFoldDB" id="A0A117M700"/>
<gene>
    <name evidence="2" type="ORF">XE03_0306</name>
</gene>
<evidence type="ECO:0000313" key="2">
    <source>
        <dbReference type="EMBL" id="KUK87787.1"/>
    </source>
</evidence>
<keyword evidence="1" id="KW-0812">Transmembrane</keyword>
<feature type="transmembrane region" description="Helical" evidence="1">
    <location>
        <begin position="31"/>
        <end position="49"/>
    </location>
</feature>